<feature type="compositionally biased region" description="Low complexity" evidence="1">
    <location>
        <begin position="825"/>
        <end position="838"/>
    </location>
</feature>
<gene>
    <name evidence="2" type="ORF">BDY21DRAFT_364237</name>
</gene>
<dbReference type="Pfam" id="PF12757">
    <property type="entry name" value="Eisosome1"/>
    <property type="match status" value="1"/>
</dbReference>
<dbReference type="InterPro" id="IPR024527">
    <property type="entry name" value="Eisosome1"/>
</dbReference>
<dbReference type="PANTHER" id="PTHR28298">
    <property type="entry name" value="EISOSOME PROTEIN 1"/>
    <property type="match status" value="1"/>
</dbReference>
<feature type="compositionally biased region" description="Polar residues" evidence="1">
    <location>
        <begin position="753"/>
        <end position="767"/>
    </location>
</feature>
<feature type="compositionally biased region" description="Low complexity" evidence="1">
    <location>
        <begin position="683"/>
        <end position="695"/>
    </location>
</feature>
<feature type="compositionally biased region" description="Low complexity" evidence="1">
    <location>
        <begin position="662"/>
        <end position="674"/>
    </location>
</feature>
<feature type="compositionally biased region" description="Low complexity" evidence="1">
    <location>
        <begin position="334"/>
        <end position="350"/>
    </location>
</feature>
<feature type="compositionally biased region" description="Low complexity" evidence="1">
    <location>
        <begin position="238"/>
        <end position="249"/>
    </location>
</feature>
<proteinExistence type="predicted"/>
<evidence type="ECO:0000313" key="2">
    <source>
        <dbReference type="EMBL" id="KAF2456641.1"/>
    </source>
</evidence>
<evidence type="ECO:0008006" key="4">
    <source>
        <dbReference type="Google" id="ProtNLM"/>
    </source>
</evidence>
<feature type="compositionally biased region" description="Low complexity" evidence="1">
    <location>
        <begin position="774"/>
        <end position="787"/>
    </location>
</feature>
<feature type="compositionally biased region" description="Polar residues" evidence="1">
    <location>
        <begin position="800"/>
        <end position="810"/>
    </location>
</feature>
<feature type="region of interest" description="Disordered" evidence="1">
    <location>
        <begin position="549"/>
        <end position="879"/>
    </location>
</feature>
<dbReference type="AlphaFoldDB" id="A0A6A6NY47"/>
<feature type="region of interest" description="Disordered" evidence="1">
    <location>
        <begin position="333"/>
        <end position="358"/>
    </location>
</feature>
<feature type="region of interest" description="Disordered" evidence="1">
    <location>
        <begin position="395"/>
        <end position="437"/>
    </location>
</feature>
<protein>
    <recommendedName>
        <fullName evidence="4">Eisosome protein 1</fullName>
    </recommendedName>
</protein>
<dbReference type="Proteomes" id="UP000799766">
    <property type="component" value="Unassembled WGS sequence"/>
</dbReference>
<name>A0A6A6NY47_9PEZI</name>
<reference evidence="2" key="1">
    <citation type="journal article" date="2020" name="Stud. Mycol.">
        <title>101 Dothideomycetes genomes: a test case for predicting lifestyles and emergence of pathogens.</title>
        <authorList>
            <person name="Haridas S."/>
            <person name="Albert R."/>
            <person name="Binder M."/>
            <person name="Bloem J."/>
            <person name="Labutti K."/>
            <person name="Salamov A."/>
            <person name="Andreopoulos B."/>
            <person name="Baker S."/>
            <person name="Barry K."/>
            <person name="Bills G."/>
            <person name="Bluhm B."/>
            <person name="Cannon C."/>
            <person name="Castanera R."/>
            <person name="Culley D."/>
            <person name="Daum C."/>
            <person name="Ezra D."/>
            <person name="Gonzalez J."/>
            <person name="Henrissat B."/>
            <person name="Kuo A."/>
            <person name="Liang C."/>
            <person name="Lipzen A."/>
            <person name="Lutzoni F."/>
            <person name="Magnuson J."/>
            <person name="Mondo S."/>
            <person name="Nolan M."/>
            <person name="Ohm R."/>
            <person name="Pangilinan J."/>
            <person name="Park H.-J."/>
            <person name="Ramirez L."/>
            <person name="Alfaro M."/>
            <person name="Sun H."/>
            <person name="Tritt A."/>
            <person name="Yoshinaga Y."/>
            <person name="Zwiers L.-H."/>
            <person name="Turgeon B."/>
            <person name="Goodwin S."/>
            <person name="Spatafora J."/>
            <person name="Crous P."/>
            <person name="Grigoriev I."/>
        </authorList>
    </citation>
    <scope>NUCLEOTIDE SEQUENCE</scope>
    <source>
        <strain evidence="2">ATCC 16933</strain>
    </source>
</reference>
<dbReference type="PANTHER" id="PTHR28298:SF1">
    <property type="entry name" value="EISOSOME PROTEIN 1"/>
    <property type="match status" value="1"/>
</dbReference>
<feature type="compositionally biased region" description="Low complexity" evidence="1">
    <location>
        <begin position="1"/>
        <end position="19"/>
    </location>
</feature>
<dbReference type="EMBL" id="MU001682">
    <property type="protein sequence ID" value="KAF2456641.1"/>
    <property type="molecule type" value="Genomic_DNA"/>
</dbReference>
<feature type="compositionally biased region" description="Basic and acidic residues" evidence="1">
    <location>
        <begin position="550"/>
        <end position="644"/>
    </location>
</feature>
<feature type="compositionally biased region" description="Basic residues" evidence="1">
    <location>
        <begin position="407"/>
        <end position="416"/>
    </location>
</feature>
<sequence>MTAQVAAQAAAPLRQGAGQMAHPACPGPAAHEHSGRLREQASHASHAALQQPEPGPAGAEPGRAGGSDPRLSSAGAAASLKHAQPHDLPGYPIVGIDAQSSAGAAASLANASQRNIEPWRPTTSDSAGKAAMLAGDYKAAPLWRPEASDAGSKAAQLAAANRDSHKTEPWAPDASTTANSHSAADIAMRPKSRTKPPQPDATSDETHRRAMMAATGAFSGRKRAESTPTPHVPTYPDAANHAQNALKAATHAHRPSPSAADETKSAKDAPISSSPALEAARIQHIGTNLPREMYTDSPPVTPEVEEKRRQDALRASAISMAKKMYDVQRHHLDGAASDHATAAARAGGQAPVPSHEDDVKTQAMQYLTVQDAAQRLAAERLSKIKTEDESNAFRSYYGYQSGPRSRLSLRRGGRRRASSEGSNLEPTADSDDDEARSRRIRSQMTAFNEQLAAVDTDKRKRDREALLAAAQRKVRTSMHDMDQKVYDETGKPSAALIEEWETKARAKAAANSEQRMANFGRVNVGGGKFLDQTDVDAVASARIQPTLDEINEKTEAQRARDEEIRLDQEQKKREAQVQKQREADLKAEQKRIKGEEKQAEKIRKQEEKNAAKAEKSADKARKAEEKRHQKEEKQKSHEEAKDEASNNPEAMATRGSSDAAVEDATASSGSSSSSSDDRETETAEPAASSSAAEAPQGHEASDALETEKSKSGRAPPTPGAEEEPTSPAFPSAKGEGGRFKSFFHKFKRRPRATSASEEQGNTENSRSFLGGHTLTGSRSSRPTSTGRDVASPTRGDTSRAHSGSISSLSSDEADTRGRGNNKTNGDAVSGSAVSAVSGPEESEEARDTVDDSLAPPPPAFSSRVSNGSPVRETRFQENL</sequence>
<evidence type="ECO:0000313" key="3">
    <source>
        <dbReference type="Proteomes" id="UP000799766"/>
    </source>
</evidence>
<feature type="compositionally biased region" description="Basic and acidic residues" evidence="1">
    <location>
        <begin position="699"/>
        <end position="710"/>
    </location>
</feature>
<dbReference type="OrthoDB" id="4070583at2759"/>
<feature type="compositionally biased region" description="Basic and acidic residues" evidence="1">
    <location>
        <begin position="30"/>
        <end position="41"/>
    </location>
</feature>
<evidence type="ECO:0000256" key="1">
    <source>
        <dbReference type="SAM" id="MobiDB-lite"/>
    </source>
</evidence>
<feature type="region of interest" description="Disordered" evidence="1">
    <location>
        <begin position="1"/>
        <end position="85"/>
    </location>
</feature>
<feature type="region of interest" description="Disordered" evidence="1">
    <location>
        <begin position="144"/>
        <end position="310"/>
    </location>
</feature>
<feature type="compositionally biased region" description="Basic residues" evidence="1">
    <location>
        <begin position="741"/>
        <end position="751"/>
    </location>
</feature>
<accession>A0A6A6NY47</accession>
<dbReference type="GO" id="GO:0070941">
    <property type="term" value="P:eisosome assembly"/>
    <property type="evidence" value="ECO:0007669"/>
    <property type="project" value="TreeGrafter"/>
</dbReference>
<organism evidence="2 3">
    <name type="scientific">Lineolata rhizophorae</name>
    <dbReference type="NCBI Taxonomy" id="578093"/>
    <lineage>
        <taxon>Eukaryota</taxon>
        <taxon>Fungi</taxon>
        <taxon>Dikarya</taxon>
        <taxon>Ascomycota</taxon>
        <taxon>Pezizomycotina</taxon>
        <taxon>Dothideomycetes</taxon>
        <taxon>Dothideomycetes incertae sedis</taxon>
        <taxon>Lineolatales</taxon>
        <taxon>Lineolataceae</taxon>
        <taxon>Lineolata</taxon>
    </lineage>
</organism>
<keyword evidence="3" id="KW-1185">Reference proteome</keyword>